<dbReference type="InterPro" id="IPR041698">
    <property type="entry name" value="Methyltransf_25"/>
</dbReference>
<dbReference type="Proteomes" id="UP000660611">
    <property type="component" value="Unassembled WGS sequence"/>
</dbReference>
<dbReference type="AlphaFoldDB" id="A0A919PUG5"/>
<reference evidence="2" key="1">
    <citation type="submission" date="2021-01" db="EMBL/GenBank/DDBJ databases">
        <title>Whole genome shotgun sequence of Dactylosporangium siamense NBRC 106093.</title>
        <authorList>
            <person name="Komaki H."/>
            <person name="Tamura T."/>
        </authorList>
    </citation>
    <scope>NUCLEOTIDE SEQUENCE</scope>
    <source>
        <strain evidence="2">NBRC 106093</strain>
    </source>
</reference>
<name>A0A919PUG5_9ACTN</name>
<dbReference type="SUPFAM" id="SSF53335">
    <property type="entry name" value="S-adenosyl-L-methionine-dependent methyltransferases"/>
    <property type="match status" value="1"/>
</dbReference>
<keyword evidence="3" id="KW-1185">Reference proteome</keyword>
<dbReference type="EMBL" id="BONQ01000138">
    <property type="protein sequence ID" value="GIG50731.1"/>
    <property type="molecule type" value="Genomic_DNA"/>
</dbReference>
<comment type="caution">
    <text evidence="2">The sequence shown here is derived from an EMBL/GenBank/DDBJ whole genome shotgun (WGS) entry which is preliminary data.</text>
</comment>
<evidence type="ECO:0000259" key="1">
    <source>
        <dbReference type="Pfam" id="PF13649"/>
    </source>
</evidence>
<dbReference type="Pfam" id="PF13649">
    <property type="entry name" value="Methyltransf_25"/>
    <property type="match status" value="1"/>
</dbReference>
<dbReference type="CDD" id="cd02440">
    <property type="entry name" value="AdoMet_MTases"/>
    <property type="match status" value="1"/>
</dbReference>
<dbReference type="Gene3D" id="3.40.50.150">
    <property type="entry name" value="Vaccinia Virus protein VP39"/>
    <property type="match status" value="1"/>
</dbReference>
<sequence length="268" mass="29039">MHKGGRPRWSLGHNARMTTLPDADYFDQWYADMAGSTSRDALVARMLGLPAHLRSTSLLTWEGVAEVTERLRVPDGGLLVDVACGRGGYGIEIAQRTGARLIGVDFSATAVRLAGEAATERLPGGRAEFRVGTLLETGVAARTADALMCVDALQFAVPPLAALQEFRRVLKPGGRLALTCWEAVNPGDPLVPPRINGVHLLQDLTTAGFADIDVRERPDWRAAERALWEAVVVEPEPDAAMRSLQEEGRRSLETFGSLRRMFATATAP</sequence>
<protein>
    <recommendedName>
        <fullName evidence="1">Methyltransferase domain-containing protein</fullName>
    </recommendedName>
</protein>
<gene>
    <name evidence="2" type="ORF">Dsi01nite_087720</name>
</gene>
<organism evidence="2 3">
    <name type="scientific">Dactylosporangium siamense</name>
    <dbReference type="NCBI Taxonomy" id="685454"/>
    <lineage>
        <taxon>Bacteria</taxon>
        <taxon>Bacillati</taxon>
        <taxon>Actinomycetota</taxon>
        <taxon>Actinomycetes</taxon>
        <taxon>Micromonosporales</taxon>
        <taxon>Micromonosporaceae</taxon>
        <taxon>Dactylosporangium</taxon>
    </lineage>
</organism>
<accession>A0A919PUG5</accession>
<evidence type="ECO:0000313" key="3">
    <source>
        <dbReference type="Proteomes" id="UP000660611"/>
    </source>
</evidence>
<dbReference type="InterPro" id="IPR029063">
    <property type="entry name" value="SAM-dependent_MTases_sf"/>
</dbReference>
<evidence type="ECO:0000313" key="2">
    <source>
        <dbReference type="EMBL" id="GIG50731.1"/>
    </source>
</evidence>
<feature type="domain" description="Methyltransferase" evidence="1">
    <location>
        <begin position="80"/>
        <end position="174"/>
    </location>
</feature>
<dbReference type="PANTHER" id="PTHR44068">
    <property type="entry name" value="ZGC:194242"/>
    <property type="match status" value="1"/>
</dbReference>
<proteinExistence type="predicted"/>
<dbReference type="InterPro" id="IPR050447">
    <property type="entry name" value="Erg6_SMT_methyltransf"/>
</dbReference>
<dbReference type="PANTHER" id="PTHR44068:SF11">
    <property type="entry name" value="GERANYL DIPHOSPHATE 2-C-METHYLTRANSFERASE"/>
    <property type="match status" value="1"/>
</dbReference>